<dbReference type="GO" id="GO:0004497">
    <property type="term" value="F:monooxygenase activity"/>
    <property type="evidence" value="ECO:0007669"/>
    <property type="project" value="UniProtKB-KW"/>
</dbReference>
<dbReference type="Pfam" id="PF03992">
    <property type="entry name" value="ABM"/>
    <property type="match status" value="1"/>
</dbReference>
<name>A0ABW5TUA6_9SPHI</name>
<keyword evidence="3" id="KW-1185">Reference proteome</keyword>
<reference evidence="3" key="1">
    <citation type="journal article" date="2019" name="Int. J. Syst. Evol. Microbiol.">
        <title>The Global Catalogue of Microorganisms (GCM) 10K type strain sequencing project: providing services to taxonomists for standard genome sequencing and annotation.</title>
        <authorList>
            <consortium name="The Broad Institute Genomics Platform"/>
            <consortium name="The Broad Institute Genome Sequencing Center for Infectious Disease"/>
            <person name="Wu L."/>
            <person name="Ma J."/>
        </authorList>
    </citation>
    <scope>NUCLEOTIDE SEQUENCE [LARGE SCALE GENOMIC DNA]</scope>
    <source>
        <strain evidence="3">KCTC 42456</strain>
    </source>
</reference>
<feature type="domain" description="ABM" evidence="1">
    <location>
        <begin position="2"/>
        <end position="91"/>
    </location>
</feature>
<comment type="caution">
    <text evidence="2">The sequence shown here is derived from an EMBL/GenBank/DDBJ whole genome shotgun (WGS) entry which is preliminary data.</text>
</comment>
<dbReference type="RefSeq" id="WP_379040403.1">
    <property type="nucleotide sequence ID" value="NZ_JBHSKW010000003.1"/>
</dbReference>
<evidence type="ECO:0000313" key="3">
    <source>
        <dbReference type="Proteomes" id="UP001597546"/>
    </source>
</evidence>
<accession>A0ABW5TUA6</accession>
<sequence length="93" mass="11197">MILRLVKMHFIETEIHYFKTIFEQAQPKILEMPGCKSVELKQDLNQPQVFFTLSNWESINDLENYRNSELFINTWKKVKPLFLQKAEAWTFNS</sequence>
<dbReference type="EMBL" id="JBHULV010000046">
    <property type="protein sequence ID" value="MFD2732664.1"/>
    <property type="molecule type" value="Genomic_DNA"/>
</dbReference>
<evidence type="ECO:0000313" key="2">
    <source>
        <dbReference type="EMBL" id="MFD2732664.1"/>
    </source>
</evidence>
<evidence type="ECO:0000259" key="1">
    <source>
        <dbReference type="PROSITE" id="PS51725"/>
    </source>
</evidence>
<dbReference type="InterPro" id="IPR011008">
    <property type="entry name" value="Dimeric_a/b-barrel"/>
</dbReference>
<dbReference type="SUPFAM" id="SSF54909">
    <property type="entry name" value="Dimeric alpha+beta barrel"/>
    <property type="match status" value="1"/>
</dbReference>
<dbReference type="EC" id="1.-.-.-" evidence="2"/>
<protein>
    <submittedName>
        <fullName evidence="2">Quinol monooxygenase</fullName>
        <ecNumber evidence="2">1.-.-.-</ecNumber>
    </submittedName>
</protein>
<keyword evidence="2" id="KW-0503">Monooxygenase</keyword>
<keyword evidence="2" id="KW-0560">Oxidoreductase</keyword>
<dbReference type="Proteomes" id="UP001597546">
    <property type="component" value="Unassembled WGS sequence"/>
</dbReference>
<gene>
    <name evidence="2" type="ORF">ACFSSE_13225</name>
</gene>
<proteinExistence type="predicted"/>
<dbReference type="InterPro" id="IPR007138">
    <property type="entry name" value="ABM_dom"/>
</dbReference>
<dbReference type="PROSITE" id="PS51725">
    <property type="entry name" value="ABM"/>
    <property type="match status" value="1"/>
</dbReference>
<organism evidence="2 3">
    <name type="scientific">Pedobacter alpinus</name>
    <dbReference type="NCBI Taxonomy" id="1590643"/>
    <lineage>
        <taxon>Bacteria</taxon>
        <taxon>Pseudomonadati</taxon>
        <taxon>Bacteroidota</taxon>
        <taxon>Sphingobacteriia</taxon>
        <taxon>Sphingobacteriales</taxon>
        <taxon>Sphingobacteriaceae</taxon>
        <taxon>Pedobacter</taxon>
    </lineage>
</organism>
<dbReference type="Gene3D" id="3.30.70.100">
    <property type="match status" value="1"/>
</dbReference>